<comment type="caution">
    <text evidence="11">The sequence shown here is derived from an EMBL/GenBank/DDBJ whole genome shotgun (WGS) entry which is preliminary data.</text>
</comment>
<dbReference type="InterPro" id="IPR014216">
    <property type="entry name" value="ABC_transptr_CydD"/>
</dbReference>
<evidence type="ECO:0000313" key="11">
    <source>
        <dbReference type="EMBL" id="OOS26844.1"/>
    </source>
</evidence>
<evidence type="ECO:0000256" key="1">
    <source>
        <dbReference type="ARBA" id="ARBA00004651"/>
    </source>
</evidence>
<dbReference type="InterPro" id="IPR011527">
    <property type="entry name" value="ABC1_TM_dom"/>
</dbReference>
<keyword evidence="5 8" id="KW-1133">Transmembrane helix</keyword>
<comment type="subcellular location">
    <subcellularLocation>
        <location evidence="1">Cell membrane</location>
        <topology evidence="1">Multi-pass membrane protein</topology>
    </subcellularLocation>
</comment>
<feature type="transmembrane region" description="Helical" evidence="8">
    <location>
        <begin position="95"/>
        <end position="114"/>
    </location>
</feature>
<dbReference type="SMART" id="SM00382">
    <property type="entry name" value="AAA"/>
    <property type="match status" value="1"/>
</dbReference>
<evidence type="ECO:0000256" key="4">
    <source>
        <dbReference type="ARBA" id="ARBA00022840"/>
    </source>
</evidence>
<dbReference type="Proteomes" id="UP000190683">
    <property type="component" value="Unassembled WGS sequence"/>
</dbReference>
<feature type="transmembrane region" description="Helical" evidence="8">
    <location>
        <begin position="201"/>
        <end position="220"/>
    </location>
</feature>
<feature type="compositionally biased region" description="Basic residues" evidence="7">
    <location>
        <begin position="16"/>
        <end position="27"/>
    </location>
</feature>
<dbReference type="InterPro" id="IPR039421">
    <property type="entry name" value="Type_1_exporter"/>
</dbReference>
<dbReference type="GO" id="GO:0005886">
    <property type="term" value="C:plasma membrane"/>
    <property type="evidence" value="ECO:0007669"/>
    <property type="project" value="UniProtKB-SubCell"/>
</dbReference>
<dbReference type="SUPFAM" id="SSF52540">
    <property type="entry name" value="P-loop containing nucleoside triphosphate hydrolases"/>
    <property type="match status" value="1"/>
</dbReference>
<proteinExistence type="predicted"/>
<evidence type="ECO:0000256" key="2">
    <source>
        <dbReference type="ARBA" id="ARBA00022692"/>
    </source>
</evidence>
<feature type="transmembrane region" description="Helical" evidence="8">
    <location>
        <begin position="52"/>
        <end position="75"/>
    </location>
</feature>
<name>A0A1T0CWW2_9GAMM</name>
<dbReference type="GO" id="GO:0016887">
    <property type="term" value="F:ATP hydrolysis activity"/>
    <property type="evidence" value="ECO:0007669"/>
    <property type="project" value="InterPro"/>
</dbReference>
<evidence type="ECO:0000256" key="7">
    <source>
        <dbReference type="SAM" id="MobiDB-lite"/>
    </source>
</evidence>
<feature type="transmembrane region" description="Helical" evidence="8">
    <location>
        <begin position="279"/>
        <end position="312"/>
    </location>
</feature>
<evidence type="ECO:0000313" key="12">
    <source>
        <dbReference type="Proteomes" id="UP000190683"/>
    </source>
</evidence>
<evidence type="ECO:0000256" key="6">
    <source>
        <dbReference type="ARBA" id="ARBA00023136"/>
    </source>
</evidence>
<keyword evidence="2 8" id="KW-0812">Transmembrane</keyword>
<evidence type="ECO:0000259" key="9">
    <source>
        <dbReference type="PROSITE" id="PS50893"/>
    </source>
</evidence>
<accession>A0A1T0CWW2</accession>
<evidence type="ECO:0000256" key="3">
    <source>
        <dbReference type="ARBA" id="ARBA00022741"/>
    </source>
</evidence>
<dbReference type="SUPFAM" id="SSF90123">
    <property type="entry name" value="ABC transporter transmembrane region"/>
    <property type="match status" value="1"/>
</dbReference>
<dbReference type="InterPro" id="IPR036640">
    <property type="entry name" value="ABC1_TM_sf"/>
</dbReference>
<reference evidence="11 12" key="1">
    <citation type="submission" date="2017-02" db="EMBL/GenBank/DDBJ databases">
        <title>Draft genome sequence of Moraxella porci CCUG 54912T type strain.</title>
        <authorList>
            <person name="Salva-Serra F."/>
            <person name="Engstrom-Jakobsson H."/>
            <person name="Thorell K."/>
            <person name="Jaen-Luchoro D."/>
            <person name="Gonzales-Siles L."/>
            <person name="Karlsson R."/>
            <person name="Yazdan S."/>
            <person name="Boulund F."/>
            <person name="Johnning A."/>
            <person name="Engstrand L."/>
            <person name="Kristiansson E."/>
            <person name="Moore E."/>
        </authorList>
    </citation>
    <scope>NUCLEOTIDE SEQUENCE [LARGE SCALE GENOMIC DNA]</scope>
    <source>
        <strain evidence="11 12">CCUG 54912</strain>
    </source>
</reference>
<gene>
    <name evidence="11" type="ORF">B0681_01960</name>
</gene>
<dbReference type="Gene3D" id="3.40.50.300">
    <property type="entry name" value="P-loop containing nucleotide triphosphate hydrolases"/>
    <property type="match status" value="1"/>
</dbReference>
<feature type="compositionally biased region" description="Polar residues" evidence="7">
    <location>
        <begin position="1"/>
        <end position="12"/>
    </location>
</feature>
<protein>
    <submittedName>
        <fullName evidence="11">Thiol reductant ABC exporter subunit CydD</fullName>
    </submittedName>
</protein>
<evidence type="ECO:0000259" key="10">
    <source>
        <dbReference type="PROSITE" id="PS50929"/>
    </source>
</evidence>
<sequence>MQNQEAWSNATQPKAVKSKATKAKKPRQSQEDIAANQFLKSFFKPYKNRLNLARACDVIMVLLLMVQAWILVLIFDGWLLPFLPQFANHDAMATSILPVYLVALVGVMALRAFVAYIKDVQLSRVGVHAAGRARSLLLTKLGEMGLARRFFGPDGALASKIIDEPEHLVGYARFEVQKTTAVLTPILLAICIAFFNGTAALILLMTAPLVPIFMALIGVATSRKSREQMDAMAQLGGRFFDWIRGINTLSRVGAVDIAVSDIANSSENYRKKTMAVLRIAFLNSAVLEFFSALSIALVAVYLGFGLIGILPWRAGEVITNYGAALMILLLVPEFYAPLRRLGAEYHIKGQAVGAAKAMVAMLDFKQPQSGTKQLDITGAAGFELQKVAAFGEDGRIRLAPTTLSFAAGKSTLLRGESGSGKSTVLQILLGFGQYTGTIAIKDAAGCHDYHTLDLTYLRRQFGYLAQTPALLPISIADNLRLAKPDASEDELIDVLQAVGLWPLIKQLPAQMQTVLGERGSGLSGGQAHRLAIAQLLLQDAKVWLLDEPTEHLDADTVAAITALLFELSQDKTVIWISHEEGMEAKFDAVYQLGVSNENQ</sequence>
<feature type="domain" description="ABC transmembrane type-1" evidence="10">
    <location>
        <begin position="58"/>
        <end position="350"/>
    </location>
</feature>
<dbReference type="EMBL" id="MUYV01000001">
    <property type="protein sequence ID" value="OOS26844.1"/>
    <property type="molecule type" value="Genomic_DNA"/>
</dbReference>
<dbReference type="Gene3D" id="1.20.1560.10">
    <property type="entry name" value="ABC transporter type 1, transmembrane domain"/>
    <property type="match status" value="1"/>
</dbReference>
<dbReference type="PANTHER" id="PTHR24221">
    <property type="entry name" value="ATP-BINDING CASSETTE SUB-FAMILY B"/>
    <property type="match status" value="1"/>
</dbReference>
<feature type="region of interest" description="Disordered" evidence="7">
    <location>
        <begin position="1"/>
        <end position="29"/>
    </location>
</feature>
<dbReference type="GO" id="GO:0034040">
    <property type="term" value="F:ATPase-coupled lipid transmembrane transporter activity"/>
    <property type="evidence" value="ECO:0007669"/>
    <property type="project" value="TreeGrafter"/>
</dbReference>
<evidence type="ECO:0000256" key="5">
    <source>
        <dbReference type="ARBA" id="ARBA00022989"/>
    </source>
</evidence>
<dbReference type="PROSITE" id="PS50893">
    <property type="entry name" value="ABC_TRANSPORTER_2"/>
    <property type="match status" value="1"/>
</dbReference>
<evidence type="ECO:0000256" key="8">
    <source>
        <dbReference type="SAM" id="Phobius"/>
    </source>
</evidence>
<feature type="transmembrane region" description="Helical" evidence="8">
    <location>
        <begin position="179"/>
        <end position="195"/>
    </location>
</feature>
<dbReference type="Pfam" id="PF00664">
    <property type="entry name" value="ABC_membrane"/>
    <property type="match status" value="1"/>
</dbReference>
<dbReference type="InterPro" id="IPR027417">
    <property type="entry name" value="P-loop_NTPase"/>
</dbReference>
<keyword evidence="3" id="KW-0547">Nucleotide-binding</keyword>
<keyword evidence="4" id="KW-0067">ATP-binding</keyword>
<dbReference type="PANTHER" id="PTHR24221:SF261">
    <property type="entry name" value="GLUTATHIONE_L-CYSTEINE TRANSPORT SYSTEM ATP-BINDING_PERMEASE PROTEIN CYDD"/>
    <property type="match status" value="1"/>
</dbReference>
<dbReference type="NCBIfam" id="TIGR02857">
    <property type="entry name" value="CydD"/>
    <property type="match status" value="1"/>
</dbReference>
<dbReference type="PROSITE" id="PS50929">
    <property type="entry name" value="ABC_TM1F"/>
    <property type="match status" value="1"/>
</dbReference>
<dbReference type="GO" id="GO:0005524">
    <property type="term" value="F:ATP binding"/>
    <property type="evidence" value="ECO:0007669"/>
    <property type="project" value="UniProtKB-KW"/>
</dbReference>
<dbReference type="CDD" id="cd18584">
    <property type="entry name" value="ABC_6TM_AarD_CydD"/>
    <property type="match status" value="1"/>
</dbReference>
<dbReference type="InterPro" id="IPR003439">
    <property type="entry name" value="ABC_transporter-like_ATP-bd"/>
</dbReference>
<dbReference type="Pfam" id="PF00005">
    <property type="entry name" value="ABC_tran"/>
    <property type="match status" value="1"/>
</dbReference>
<dbReference type="AlphaFoldDB" id="A0A1T0CWW2"/>
<dbReference type="STRING" id="573983.B0681_01960"/>
<dbReference type="GO" id="GO:0042883">
    <property type="term" value="P:cysteine transport"/>
    <property type="evidence" value="ECO:0007669"/>
    <property type="project" value="InterPro"/>
</dbReference>
<keyword evidence="6 8" id="KW-0472">Membrane</keyword>
<organism evidence="11 12">
    <name type="scientific">Moraxella porci DSM 25326</name>
    <dbReference type="NCBI Taxonomy" id="573983"/>
    <lineage>
        <taxon>Bacteria</taxon>
        <taxon>Pseudomonadati</taxon>
        <taxon>Pseudomonadota</taxon>
        <taxon>Gammaproteobacteria</taxon>
        <taxon>Moraxellales</taxon>
        <taxon>Moraxellaceae</taxon>
        <taxon>Moraxella</taxon>
    </lineage>
</organism>
<keyword evidence="12" id="KW-1185">Reference proteome</keyword>
<dbReference type="GO" id="GO:0140359">
    <property type="term" value="F:ABC-type transporter activity"/>
    <property type="evidence" value="ECO:0007669"/>
    <property type="project" value="InterPro"/>
</dbReference>
<feature type="domain" description="ABC transporter" evidence="9">
    <location>
        <begin position="382"/>
        <end position="598"/>
    </location>
</feature>
<dbReference type="InterPro" id="IPR003593">
    <property type="entry name" value="AAA+_ATPase"/>
</dbReference>